<evidence type="ECO:0000313" key="1">
    <source>
        <dbReference type="EMBL" id="EQD43996.1"/>
    </source>
</evidence>
<sequence>MKLTLVDGFAGGGEYTHSDTKQLVLGSPFICLDAVREAEFALNANRHKPLK</sequence>
<feature type="non-terminal residue" evidence="1">
    <location>
        <position position="51"/>
    </location>
</feature>
<dbReference type="AlphaFoldDB" id="T0Z7L0"/>
<reference evidence="1" key="2">
    <citation type="journal article" date="2014" name="ISME J.">
        <title>Microbial stratification in low pH oxic and suboxic macroscopic growths along an acid mine drainage.</title>
        <authorList>
            <person name="Mendez-Garcia C."/>
            <person name="Mesa V."/>
            <person name="Sprenger R.R."/>
            <person name="Richter M."/>
            <person name="Diez M.S."/>
            <person name="Solano J."/>
            <person name="Bargiela R."/>
            <person name="Golyshina O.V."/>
            <person name="Manteca A."/>
            <person name="Ramos J.L."/>
            <person name="Gallego J.R."/>
            <person name="Llorente I."/>
            <person name="Martins Dos Santos V.A."/>
            <person name="Jensen O.N."/>
            <person name="Pelaez A.I."/>
            <person name="Sanchez J."/>
            <person name="Ferrer M."/>
        </authorList>
    </citation>
    <scope>NUCLEOTIDE SEQUENCE</scope>
</reference>
<reference evidence="1" key="1">
    <citation type="submission" date="2013-08" db="EMBL/GenBank/DDBJ databases">
        <authorList>
            <person name="Mendez C."/>
            <person name="Richter M."/>
            <person name="Ferrer M."/>
            <person name="Sanchez J."/>
        </authorList>
    </citation>
    <scope>NUCLEOTIDE SEQUENCE</scope>
</reference>
<organism evidence="1">
    <name type="scientific">mine drainage metagenome</name>
    <dbReference type="NCBI Taxonomy" id="410659"/>
    <lineage>
        <taxon>unclassified sequences</taxon>
        <taxon>metagenomes</taxon>
        <taxon>ecological metagenomes</taxon>
    </lineage>
</organism>
<dbReference type="EMBL" id="AUZX01011212">
    <property type="protein sequence ID" value="EQD43996.1"/>
    <property type="molecule type" value="Genomic_DNA"/>
</dbReference>
<proteinExistence type="predicted"/>
<comment type="caution">
    <text evidence="1">The sequence shown here is derived from an EMBL/GenBank/DDBJ whole genome shotgun (WGS) entry which is preliminary data.</text>
</comment>
<name>T0Z7L0_9ZZZZ</name>
<gene>
    <name evidence="1" type="ORF">B1A_15279</name>
</gene>
<accession>T0Z7L0</accession>
<protein>
    <submittedName>
        <fullName evidence="1">Uncharacterized protein</fullName>
    </submittedName>
</protein>